<gene>
    <name evidence="8" type="ORF">METZ01_LOCUS39668</name>
</gene>
<sequence>MAGHSKWANIRHRKGAQDAKRGKIFTKLIKEITISARLGGGDVDANPRLRKAVTNAKSNNMPLDKIERAIKKGTGELEGVIYEEITYEAYGPGGVAIMMDIITDNKNRSVAEVRSTLSKFGGNLAENGSVSWIFDKKGQIILDSEAGEEDTVFEAALDAGADDFEADTNIYAISTDPSSLMEVRDALENVGYEIRSAEIEMVPKTLQTLGGKEAETTLKLMGALEENDDINKLYSNFNVDEGSILDV</sequence>
<name>A0A381R6H2_9ZZZZ</name>
<dbReference type="Gene3D" id="3.30.70.980">
    <property type="match status" value="2"/>
</dbReference>
<evidence type="ECO:0000259" key="6">
    <source>
        <dbReference type="Pfam" id="PF01709"/>
    </source>
</evidence>
<keyword evidence="4" id="KW-0238">DNA-binding</keyword>
<protein>
    <recommendedName>
        <fullName evidence="9">Transcriptional regulatory protein</fullName>
    </recommendedName>
</protein>
<dbReference type="InterPro" id="IPR026564">
    <property type="entry name" value="Transcrip_reg_TACO1-like_dom3"/>
</dbReference>
<evidence type="ECO:0000256" key="5">
    <source>
        <dbReference type="ARBA" id="ARBA00023163"/>
    </source>
</evidence>
<evidence type="ECO:0008006" key="9">
    <source>
        <dbReference type="Google" id="ProtNLM"/>
    </source>
</evidence>
<dbReference type="SUPFAM" id="SSF75625">
    <property type="entry name" value="YebC-like"/>
    <property type="match status" value="1"/>
</dbReference>
<proteinExistence type="inferred from homology"/>
<evidence type="ECO:0000256" key="2">
    <source>
        <dbReference type="ARBA" id="ARBA00022490"/>
    </source>
</evidence>
<dbReference type="PANTHER" id="PTHR12532">
    <property type="entry name" value="TRANSLATIONAL ACTIVATOR OF CYTOCHROME C OXIDASE 1"/>
    <property type="match status" value="1"/>
</dbReference>
<dbReference type="FunFam" id="3.30.70.980:FF:000002">
    <property type="entry name" value="Probable transcriptional regulatory protein YebC"/>
    <property type="match status" value="1"/>
</dbReference>
<dbReference type="Pfam" id="PF01709">
    <property type="entry name" value="Transcrip_reg"/>
    <property type="match status" value="1"/>
</dbReference>
<dbReference type="PANTHER" id="PTHR12532:SF6">
    <property type="entry name" value="TRANSCRIPTIONAL REGULATORY PROTEIN YEBC-RELATED"/>
    <property type="match status" value="1"/>
</dbReference>
<dbReference type="GO" id="GO:0005829">
    <property type="term" value="C:cytosol"/>
    <property type="evidence" value="ECO:0007669"/>
    <property type="project" value="TreeGrafter"/>
</dbReference>
<dbReference type="NCBIfam" id="TIGR01033">
    <property type="entry name" value="YebC/PmpR family DNA-binding transcriptional regulator"/>
    <property type="match status" value="1"/>
</dbReference>
<dbReference type="InterPro" id="IPR049083">
    <property type="entry name" value="TACO1_YebC_N"/>
</dbReference>
<keyword evidence="2" id="KW-0963">Cytoplasm</keyword>
<evidence type="ECO:0000256" key="1">
    <source>
        <dbReference type="ARBA" id="ARBA00008724"/>
    </source>
</evidence>
<dbReference type="InterPro" id="IPR029072">
    <property type="entry name" value="YebC-like"/>
</dbReference>
<evidence type="ECO:0000256" key="3">
    <source>
        <dbReference type="ARBA" id="ARBA00023015"/>
    </source>
</evidence>
<evidence type="ECO:0000256" key="4">
    <source>
        <dbReference type="ARBA" id="ARBA00023125"/>
    </source>
</evidence>
<feature type="domain" description="TACO1/YebC-like N-terminal" evidence="7">
    <location>
        <begin position="5"/>
        <end position="76"/>
    </location>
</feature>
<accession>A0A381R6H2</accession>
<dbReference type="InterPro" id="IPR048300">
    <property type="entry name" value="TACO1_YebC-like_2nd/3rd_dom"/>
</dbReference>
<dbReference type="EMBL" id="UINC01001701">
    <property type="protein sequence ID" value="SUZ86814.1"/>
    <property type="molecule type" value="Genomic_DNA"/>
</dbReference>
<keyword evidence="5" id="KW-0804">Transcription</keyword>
<dbReference type="Gene3D" id="1.10.10.200">
    <property type="match status" value="1"/>
</dbReference>
<dbReference type="NCBIfam" id="NF009044">
    <property type="entry name" value="PRK12378.1"/>
    <property type="match status" value="1"/>
</dbReference>
<dbReference type="NCBIfam" id="NF001030">
    <property type="entry name" value="PRK00110.1"/>
    <property type="match status" value="1"/>
</dbReference>
<comment type="similarity">
    <text evidence="1">Belongs to the TACO1 family.</text>
</comment>
<dbReference type="InterPro" id="IPR017856">
    <property type="entry name" value="Integrase-like_N"/>
</dbReference>
<keyword evidence="3" id="KW-0805">Transcription regulation</keyword>
<organism evidence="8">
    <name type="scientific">marine metagenome</name>
    <dbReference type="NCBI Taxonomy" id="408172"/>
    <lineage>
        <taxon>unclassified sequences</taxon>
        <taxon>metagenomes</taxon>
        <taxon>ecological metagenomes</taxon>
    </lineage>
</organism>
<feature type="domain" description="TACO1/YebC-like second and third" evidence="6">
    <location>
        <begin position="82"/>
        <end position="237"/>
    </location>
</feature>
<reference evidence="8" key="1">
    <citation type="submission" date="2018-05" db="EMBL/GenBank/DDBJ databases">
        <authorList>
            <person name="Lanie J.A."/>
            <person name="Ng W.-L."/>
            <person name="Kazmierczak K.M."/>
            <person name="Andrzejewski T.M."/>
            <person name="Davidsen T.M."/>
            <person name="Wayne K.J."/>
            <person name="Tettelin H."/>
            <person name="Glass J.I."/>
            <person name="Rusch D."/>
            <person name="Podicherti R."/>
            <person name="Tsui H.-C.T."/>
            <person name="Winkler M.E."/>
        </authorList>
    </citation>
    <scope>NUCLEOTIDE SEQUENCE</scope>
</reference>
<dbReference type="HAMAP" id="MF_00693">
    <property type="entry name" value="Transcrip_reg_TACO1"/>
    <property type="match status" value="1"/>
</dbReference>
<evidence type="ECO:0000313" key="8">
    <source>
        <dbReference type="EMBL" id="SUZ86814.1"/>
    </source>
</evidence>
<evidence type="ECO:0000259" key="7">
    <source>
        <dbReference type="Pfam" id="PF20772"/>
    </source>
</evidence>
<dbReference type="GO" id="GO:0003677">
    <property type="term" value="F:DNA binding"/>
    <property type="evidence" value="ECO:0007669"/>
    <property type="project" value="UniProtKB-KW"/>
</dbReference>
<dbReference type="AlphaFoldDB" id="A0A381R6H2"/>
<dbReference type="InterPro" id="IPR002876">
    <property type="entry name" value="Transcrip_reg_TACO1-like"/>
</dbReference>
<dbReference type="FunFam" id="1.10.10.200:FF:000001">
    <property type="entry name" value="Probable transcriptional regulatory protein YebC"/>
    <property type="match status" value="1"/>
</dbReference>
<dbReference type="Pfam" id="PF20772">
    <property type="entry name" value="TACO1_YebC_N"/>
    <property type="match status" value="1"/>
</dbReference>